<evidence type="ECO:0000313" key="3">
    <source>
        <dbReference type="Proteomes" id="UP000228859"/>
    </source>
</evidence>
<dbReference type="RefSeq" id="WP_294893349.1">
    <property type="nucleotide sequence ID" value="NZ_DLUI01000025.1"/>
</dbReference>
<sequence length="447" mass="50162">MVVKTVSASLATLFILSGCSTISQKEAFDSVNQLTLQQGSKNLQWIKTPQEAKIVDESVRVLLSEPLTQENTLRIMLINNRALQQSYEYIGIAQSELVEAGLMRNPLLGYSIGRANGITTSTISVEVAFLDLLWIPLRRELSGLALEEATLTIGDMVLQSARDAKKSYIEARIAEEKGALFRSTLKSHEASLQLAVRQYTAGNLSKRDMLKIQDSYEHARIESIKLARENATARESLNKILGVYGEQTHYTLSTEPLTRLAPAVSEPGLEKHAIINRLDMRSAMKSVDYAAKQAGYSENTRLLDEVELSVESEKTTGEKRFNTFGIKLPIPLFDFGQARVSKSQAIYNQSVHRLYEMAVNVRSEVREGYAHLRYTYDIARSYDEVIVKTNQQILEETQLFYNGMLDGIYELLEDQRRAGEAKIEALDALGEYKRAQADLEYTIGGKL</sequence>
<comment type="similarity">
    <text evidence="1">Belongs to the outer membrane factor (OMF) (TC 1.B.17) family.</text>
</comment>
<dbReference type="InterPro" id="IPR010131">
    <property type="entry name" value="MdtP/NodT-like"/>
</dbReference>
<dbReference type="Proteomes" id="UP000228859">
    <property type="component" value="Unassembled WGS sequence"/>
</dbReference>
<dbReference type="PROSITE" id="PS51257">
    <property type="entry name" value="PROKAR_LIPOPROTEIN"/>
    <property type="match status" value="1"/>
</dbReference>
<reference evidence="2 3" key="1">
    <citation type="journal article" date="2017" name="Front. Microbiol.">
        <title>Comparative Genomic Analysis of the Class Epsilonproteobacteria and Proposed Reclassification to Epsilonbacteraeota (phyl. nov.).</title>
        <authorList>
            <person name="Waite D.W."/>
            <person name="Vanwonterghem I."/>
            <person name="Rinke C."/>
            <person name="Parks D.H."/>
            <person name="Zhang Y."/>
            <person name="Takai K."/>
            <person name="Sievert S.M."/>
            <person name="Simon J."/>
            <person name="Campbell B.J."/>
            <person name="Hanson T.E."/>
            <person name="Woyke T."/>
            <person name="Klotz M.G."/>
            <person name="Hugenholtz P."/>
        </authorList>
    </citation>
    <scope>NUCLEOTIDE SEQUENCE [LARGE SCALE GENOMIC DNA]</scope>
    <source>
        <strain evidence="2">UBA12443</strain>
    </source>
</reference>
<dbReference type="PANTHER" id="PTHR30203:SF24">
    <property type="entry name" value="BLR4935 PROTEIN"/>
    <property type="match status" value="1"/>
</dbReference>
<gene>
    <name evidence="2" type="ORF">CFH83_01570</name>
</gene>
<dbReference type="PANTHER" id="PTHR30203">
    <property type="entry name" value="OUTER MEMBRANE CATION EFFLUX PROTEIN"/>
    <property type="match status" value="1"/>
</dbReference>
<dbReference type="EMBL" id="DLUI01000025">
    <property type="protein sequence ID" value="DAB39287.1"/>
    <property type="molecule type" value="Genomic_DNA"/>
</dbReference>
<protein>
    <recommendedName>
        <fullName evidence="4">Outer membrane efflux protein</fullName>
    </recommendedName>
</protein>
<comment type="caution">
    <text evidence="2">The sequence shown here is derived from an EMBL/GenBank/DDBJ whole genome shotgun (WGS) entry which is preliminary data.</text>
</comment>
<dbReference type="Pfam" id="PF02321">
    <property type="entry name" value="OEP"/>
    <property type="match status" value="1"/>
</dbReference>
<dbReference type="Gene3D" id="1.20.1600.10">
    <property type="entry name" value="Outer membrane efflux proteins (OEP)"/>
    <property type="match status" value="1"/>
</dbReference>
<evidence type="ECO:0000256" key="1">
    <source>
        <dbReference type="ARBA" id="ARBA00007613"/>
    </source>
</evidence>
<accession>A0A2D3WKL6</accession>
<dbReference type="AlphaFoldDB" id="A0A2D3WKL6"/>
<proteinExistence type="inferred from homology"/>
<evidence type="ECO:0008006" key="4">
    <source>
        <dbReference type="Google" id="ProtNLM"/>
    </source>
</evidence>
<evidence type="ECO:0000313" key="2">
    <source>
        <dbReference type="EMBL" id="DAB39287.1"/>
    </source>
</evidence>
<dbReference type="InterPro" id="IPR003423">
    <property type="entry name" value="OMP_efflux"/>
</dbReference>
<dbReference type="SUPFAM" id="SSF56954">
    <property type="entry name" value="Outer membrane efflux proteins (OEP)"/>
    <property type="match status" value="1"/>
</dbReference>
<name>A0A2D3WKL6_9BACT</name>
<organism evidence="2 3">
    <name type="scientific">Sulfuricurvum kujiense</name>
    <dbReference type="NCBI Taxonomy" id="148813"/>
    <lineage>
        <taxon>Bacteria</taxon>
        <taxon>Pseudomonadati</taxon>
        <taxon>Campylobacterota</taxon>
        <taxon>Epsilonproteobacteria</taxon>
        <taxon>Campylobacterales</taxon>
        <taxon>Sulfurimonadaceae</taxon>
        <taxon>Sulfuricurvum</taxon>
    </lineage>
</organism>
<dbReference type="GO" id="GO:0015562">
    <property type="term" value="F:efflux transmembrane transporter activity"/>
    <property type="evidence" value="ECO:0007669"/>
    <property type="project" value="InterPro"/>
</dbReference>